<dbReference type="InterPro" id="IPR047964">
    <property type="entry name" value="EFR1-like"/>
</dbReference>
<keyword evidence="3" id="KW-0411">Iron-sulfur</keyword>
<keyword evidence="6" id="KW-1185">Reference proteome</keyword>
<dbReference type="GO" id="GO:0051536">
    <property type="term" value="F:iron-sulfur cluster binding"/>
    <property type="evidence" value="ECO:0007669"/>
    <property type="project" value="UniProtKB-KW"/>
</dbReference>
<keyword evidence="1" id="KW-0479">Metal-binding</keyword>
<evidence type="ECO:0000256" key="1">
    <source>
        <dbReference type="ARBA" id="ARBA00022723"/>
    </source>
</evidence>
<dbReference type="PANTHER" id="PTHR43122">
    <property type="entry name" value="FERREDOXIN SUBUNIT OF PYRUVATE:FLAVODOXIN OXIDOREDUCTASE-RELATED"/>
    <property type="match status" value="1"/>
</dbReference>
<dbReference type="SUPFAM" id="SSF54862">
    <property type="entry name" value="4Fe-4S ferredoxins"/>
    <property type="match status" value="1"/>
</dbReference>
<dbReference type="Gene3D" id="3.40.50.360">
    <property type="match status" value="1"/>
</dbReference>
<dbReference type="PANTHER" id="PTHR43122:SF1">
    <property type="entry name" value="IRON-SULFUR-BINDING PROTEIN"/>
    <property type="match status" value="1"/>
</dbReference>
<accession>A0A4R8H7M4</accession>
<dbReference type="SUPFAM" id="SSF52218">
    <property type="entry name" value="Flavoproteins"/>
    <property type="match status" value="1"/>
</dbReference>
<name>A0A4R8H7M4_9FIRM</name>
<evidence type="ECO:0000313" key="5">
    <source>
        <dbReference type="EMBL" id="TDX51517.1"/>
    </source>
</evidence>
<dbReference type="InterPro" id="IPR017900">
    <property type="entry name" value="4Fe4S_Fe_S_CS"/>
</dbReference>
<sequence>MFKNVELFYFSGTGNTLLLVEEMKEVFKENEIKVSVKKIEDTYSPKINKDSLVGLLFPINTNATMPFIWKFFKSLPEANANPIFMVNTHNGTPAISRPLFKLLKGKGYNPVASCEILMPNNIQFDSMKPDENNRVTLGKRKIREFTINLLEGSTVWDLNMKGSRLVSWLARNTPLPWITSRLFCKFKVDKEVCQQCKVCVNNCPITNIKMDYFPQHLNKCQFCGRCITNCTERAIYIKGKKDSVTIKGVV</sequence>
<dbReference type="GO" id="GO:0046872">
    <property type="term" value="F:metal ion binding"/>
    <property type="evidence" value="ECO:0007669"/>
    <property type="project" value="UniProtKB-KW"/>
</dbReference>
<dbReference type="STRING" id="926561.GCA_000379025_00133"/>
<dbReference type="PROSITE" id="PS00198">
    <property type="entry name" value="4FE4S_FER_1"/>
    <property type="match status" value="1"/>
</dbReference>
<protein>
    <recommendedName>
        <fullName evidence="4">4Fe-4S ferredoxin-type domain-containing protein</fullName>
    </recommendedName>
</protein>
<dbReference type="Gene3D" id="3.30.70.20">
    <property type="match status" value="1"/>
</dbReference>
<keyword evidence="2" id="KW-0408">Iron</keyword>
<dbReference type="InterPro" id="IPR017896">
    <property type="entry name" value="4Fe4S_Fe-S-bd"/>
</dbReference>
<proteinExistence type="predicted"/>
<dbReference type="RefSeq" id="WP_134116584.1">
    <property type="nucleotide sequence ID" value="NZ_SOEG01000012.1"/>
</dbReference>
<evidence type="ECO:0000259" key="4">
    <source>
        <dbReference type="PROSITE" id="PS51379"/>
    </source>
</evidence>
<dbReference type="PROSITE" id="PS51379">
    <property type="entry name" value="4FE4S_FER_2"/>
    <property type="match status" value="2"/>
</dbReference>
<evidence type="ECO:0000256" key="3">
    <source>
        <dbReference type="ARBA" id="ARBA00023014"/>
    </source>
</evidence>
<feature type="domain" description="4Fe-4S ferredoxin-type" evidence="4">
    <location>
        <begin position="218"/>
        <end position="240"/>
    </location>
</feature>
<feature type="domain" description="4Fe-4S ferredoxin-type" evidence="4">
    <location>
        <begin position="184"/>
        <end position="213"/>
    </location>
</feature>
<dbReference type="Proteomes" id="UP000295832">
    <property type="component" value="Unassembled WGS sequence"/>
</dbReference>
<dbReference type="AlphaFoldDB" id="A0A4R8H7M4"/>
<comment type="caution">
    <text evidence="5">The sequence shown here is derived from an EMBL/GenBank/DDBJ whole genome shotgun (WGS) entry which is preliminary data.</text>
</comment>
<organism evidence="5 6">
    <name type="scientific">Orenia marismortui</name>
    <dbReference type="NCBI Taxonomy" id="46469"/>
    <lineage>
        <taxon>Bacteria</taxon>
        <taxon>Bacillati</taxon>
        <taxon>Bacillota</taxon>
        <taxon>Clostridia</taxon>
        <taxon>Halanaerobiales</taxon>
        <taxon>Halobacteroidaceae</taxon>
        <taxon>Orenia</taxon>
    </lineage>
</organism>
<dbReference type="EMBL" id="SOEG01000012">
    <property type="protein sequence ID" value="TDX51517.1"/>
    <property type="molecule type" value="Genomic_DNA"/>
</dbReference>
<dbReference type="NCBIfam" id="NF038196">
    <property type="entry name" value="ferrodoxin_EFR1"/>
    <property type="match status" value="1"/>
</dbReference>
<reference evidence="5 6" key="1">
    <citation type="submission" date="2019-03" db="EMBL/GenBank/DDBJ databases">
        <title>Subsurface microbial communities from deep shales in Ohio and West Virginia, USA.</title>
        <authorList>
            <person name="Wrighton K."/>
        </authorList>
    </citation>
    <scope>NUCLEOTIDE SEQUENCE [LARGE SCALE GENOMIC DNA]</scope>
    <source>
        <strain evidence="5 6">MSL 6dP</strain>
    </source>
</reference>
<evidence type="ECO:0000313" key="6">
    <source>
        <dbReference type="Proteomes" id="UP000295832"/>
    </source>
</evidence>
<gene>
    <name evidence="5" type="ORF">C7959_11217</name>
</gene>
<dbReference type="InterPro" id="IPR029039">
    <property type="entry name" value="Flavoprotein-like_sf"/>
</dbReference>
<evidence type="ECO:0000256" key="2">
    <source>
        <dbReference type="ARBA" id="ARBA00023004"/>
    </source>
</evidence>